<evidence type="ECO:0000313" key="1">
    <source>
        <dbReference type="EMBL" id="KTC73600.1"/>
    </source>
</evidence>
<dbReference type="STRING" id="447.Lboz_2246"/>
<dbReference type="Pfam" id="PF01564">
    <property type="entry name" value="Spermine_synth"/>
    <property type="match status" value="1"/>
</dbReference>
<gene>
    <name evidence="1" type="ORF">Lboz_2246</name>
</gene>
<protein>
    <submittedName>
        <fullName evidence="1">Spermidine synthase</fullName>
    </submittedName>
</protein>
<organism evidence="1 2">
    <name type="scientific">Legionella bozemanae</name>
    <name type="common">Fluoribacter bozemanae</name>
    <dbReference type="NCBI Taxonomy" id="447"/>
    <lineage>
        <taxon>Bacteria</taxon>
        <taxon>Pseudomonadati</taxon>
        <taxon>Pseudomonadota</taxon>
        <taxon>Gammaproteobacteria</taxon>
        <taxon>Legionellales</taxon>
        <taxon>Legionellaceae</taxon>
        <taxon>Legionella</taxon>
    </lineage>
</organism>
<dbReference type="RefSeq" id="WP_058459850.1">
    <property type="nucleotide sequence ID" value="NZ_CAAAIY010000006.1"/>
</dbReference>
<dbReference type="EMBL" id="LNXU01000019">
    <property type="protein sequence ID" value="KTC73600.1"/>
    <property type="molecule type" value="Genomic_DNA"/>
</dbReference>
<dbReference type="AlphaFoldDB" id="A0A0W0RR99"/>
<evidence type="ECO:0000313" key="2">
    <source>
        <dbReference type="Proteomes" id="UP000054695"/>
    </source>
</evidence>
<dbReference type="SUPFAM" id="SSF53335">
    <property type="entry name" value="S-adenosyl-L-methionine-dependent methyltransferases"/>
    <property type="match status" value="1"/>
</dbReference>
<dbReference type="PATRIC" id="fig|447.4.peg.2380"/>
<dbReference type="InterPro" id="IPR029063">
    <property type="entry name" value="SAM-dependent_MTases_sf"/>
</dbReference>
<reference evidence="1 2" key="1">
    <citation type="submission" date="2015-11" db="EMBL/GenBank/DDBJ databases">
        <title>Genomic analysis of 38 Legionella species identifies large and diverse effector repertoires.</title>
        <authorList>
            <person name="Burstein D."/>
            <person name="Amaro F."/>
            <person name="Zusman T."/>
            <person name="Lifshitz Z."/>
            <person name="Cohen O."/>
            <person name="Gilbert J.A."/>
            <person name="Pupko T."/>
            <person name="Shuman H.A."/>
            <person name="Segal G."/>
        </authorList>
    </citation>
    <scope>NUCLEOTIDE SEQUENCE [LARGE SCALE GENOMIC DNA]</scope>
    <source>
        <strain evidence="1 2">WIGA</strain>
    </source>
</reference>
<accession>A0A0W0RR99</accession>
<sequence>MWKTKLGKCIYTSPAGYKVYQNACYRWLTLGSNALQTVINRHKPQKPVLYYLPALTLMARNYPGTICMLGLGGAGIALMLKDSPLVAVDNSEEVIEIAKRFFIIDRLKNLTIIHENAMDYVQKCETNFTHLIVDLYNANHFPPECANAHFFVLCKRIITEDGFLAINLANVKEQYPIFQLVKNQFNHTLVIPVRNSANMIVFASKNKSKELFMNKIKETGAFKRIIWVDSWGYVGDYKQGIWQRLATYFRKNKDIK</sequence>
<comment type="caution">
    <text evidence="1">The sequence shown here is derived from an EMBL/GenBank/DDBJ whole genome shotgun (WGS) entry which is preliminary data.</text>
</comment>
<keyword evidence="2" id="KW-1185">Reference proteome</keyword>
<dbReference type="Proteomes" id="UP000054695">
    <property type="component" value="Unassembled WGS sequence"/>
</dbReference>
<dbReference type="OrthoDB" id="5647652at2"/>
<dbReference type="Gene3D" id="3.40.50.150">
    <property type="entry name" value="Vaccinia Virus protein VP39"/>
    <property type="match status" value="1"/>
</dbReference>
<name>A0A0W0RR99_LEGBO</name>
<proteinExistence type="predicted"/>